<dbReference type="AlphaFoldDB" id="L5KUD3"/>
<evidence type="ECO:0000313" key="3">
    <source>
        <dbReference type="Proteomes" id="UP000010552"/>
    </source>
</evidence>
<feature type="compositionally biased region" description="Low complexity" evidence="1">
    <location>
        <begin position="48"/>
        <end position="57"/>
    </location>
</feature>
<organism evidence="2 3">
    <name type="scientific">Pteropus alecto</name>
    <name type="common">Black flying fox</name>
    <dbReference type="NCBI Taxonomy" id="9402"/>
    <lineage>
        <taxon>Eukaryota</taxon>
        <taxon>Metazoa</taxon>
        <taxon>Chordata</taxon>
        <taxon>Craniata</taxon>
        <taxon>Vertebrata</taxon>
        <taxon>Euteleostomi</taxon>
        <taxon>Mammalia</taxon>
        <taxon>Eutheria</taxon>
        <taxon>Laurasiatheria</taxon>
        <taxon>Chiroptera</taxon>
        <taxon>Yinpterochiroptera</taxon>
        <taxon>Pteropodoidea</taxon>
        <taxon>Pteropodidae</taxon>
        <taxon>Pteropodinae</taxon>
        <taxon>Pteropus</taxon>
    </lineage>
</organism>
<dbReference type="EMBL" id="KB030572">
    <property type="protein sequence ID" value="ELK14571.1"/>
    <property type="molecule type" value="Genomic_DNA"/>
</dbReference>
<dbReference type="InParanoid" id="L5KUD3"/>
<accession>L5KUD3</accession>
<dbReference type="Proteomes" id="UP000010552">
    <property type="component" value="Unassembled WGS sequence"/>
</dbReference>
<evidence type="ECO:0000256" key="1">
    <source>
        <dbReference type="SAM" id="MobiDB-lite"/>
    </source>
</evidence>
<reference evidence="3" key="1">
    <citation type="journal article" date="2013" name="Science">
        <title>Comparative analysis of bat genomes provides insight into the evolution of flight and immunity.</title>
        <authorList>
            <person name="Zhang G."/>
            <person name="Cowled C."/>
            <person name="Shi Z."/>
            <person name="Huang Z."/>
            <person name="Bishop-Lilly K.A."/>
            <person name="Fang X."/>
            <person name="Wynne J.W."/>
            <person name="Xiong Z."/>
            <person name="Baker M.L."/>
            <person name="Zhao W."/>
            <person name="Tachedjian M."/>
            <person name="Zhu Y."/>
            <person name="Zhou P."/>
            <person name="Jiang X."/>
            <person name="Ng J."/>
            <person name="Yang L."/>
            <person name="Wu L."/>
            <person name="Xiao J."/>
            <person name="Feng Y."/>
            <person name="Chen Y."/>
            <person name="Sun X."/>
            <person name="Zhang Y."/>
            <person name="Marsh G.A."/>
            <person name="Crameri G."/>
            <person name="Broder C.C."/>
            <person name="Frey K.G."/>
            <person name="Wang L.F."/>
            <person name="Wang J."/>
        </authorList>
    </citation>
    <scope>NUCLEOTIDE SEQUENCE [LARGE SCALE GENOMIC DNA]</scope>
</reference>
<proteinExistence type="predicted"/>
<keyword evidence="3" id="KW-1185">Reference proteome</keyword>
<name>L5KUD3_PTEAL</name>
<protein>
    <submittedName>
        <fullName evidence="2">Uncharacterized protein</fullName>
    </submittedName>
</protein>
<feature type="region of interest" description="Disordered" evidence="1">
    <location>
        <begin position="146"/>
        <end position="180"/>
    </location>
</feature>
<sequence length="180" mass="18906">MLSAGVGQKKQCAPSAASDTHRPETSNETSSSGGGSSSGSRNRTSKMAAPSASPPLLQAEGSLGGREFLTEFAHYRKNLGPYLPLLVDSASPDCNFSCLPSRMIQELGPRRGLFAKEEVTAPGRATQSVPRVRAVTDDARRCRLVPAAKSLSEKDPADPGADGHWFRLGEQGLPGSDPAT</sequence>
<feature type="region of interest" description="Disordered" evidence="1">
    <location>
        <begin position="1"/>
        <end position="60"/>
    </location>
</feature>
<evidence type="ECO:0000313" key="2">
    <source>
        <dbReference type="EMBL" id="ELK14571.1"/>
    </source>
</evidence>
<gene>
    <name evidence="2" type="ORF">PAL_GLEAN10016304</name>
</gene>